<evidence type="ECO:0000256" key="1">
    <source>
        <dbReference type="SAM" id="MobiDB-lite"/>
    </source>
</evidence>
<dbReference type="EMBL" id="JAXCGZ010009501">
    <property type="protein sequence ID" value="KAK7076965.1"/>
    <property type="molecule type" value="Genomic_DNA"/>
</dbReference>
<proteinExistence type="predicted"/>
<comment type="caution">
    <text evidence="2">The sequence shown here is derived from an EMBL/GenBank/DDBJ whole genome shotgun (WGS) entry which is preliminary data.</text>
</comment>
<feature type="compositionally biased region" description="Polar residues" evidence="1">
    <location>
        <begin position="40"/>
        <end position="49"/>
    </location>
</feature>
<dbReference type="Gene3D" id="3.30.160.60">
    <property type="entry name" value="Classic Zinc Finger"/>
    <property type="match status" value="1"/>
</dbReference>
<feature type="region of interest" description="Disordered" evidence="1">
    <location>
        <begin position="38"/>
        <end position="80"/>
    </location>
</feature>
<feature type="non-terminal residue" evidence="2">
    <location>
        <position position="151"/>
    </location>
</feature>
<feature type="region of interest" description="Disordered" evidence="1">
    <location>
        <begin position="1"/>
        <end position="23"/>
    </location>
</feature>
<accession>A0AAN8X2W3</accession>
<keyword evidence="3" id="KW-1185">Reference proteome</keyword>
<dbReference type="SUPFAM" id="SSF57667">
    <property type="entry name" value="beta-beta-alpha zinc fingers"/>
    <property type="match status" value="1"/>
</dbReference>
<reference evidence="2 3" key="1">
    <citation type="submission" date="2023-11" db="EMBL/GenBank/DDBJ databases">
        <title>Halocaridina rubra genome assembly.</title>
        <authorList>
            <person name="Smith C."/>
        </authorList>
    </citation>
    <scope>NUCLEOTIDE SEQUENCE [LARGE SCALE GENOMIC DNA]</scope>
    <source>
        <strain evidence="2">EP-1</strain>
        <tissue evidence="2">Whole</tissue>
    </source>
</reference>
<protein>
    <submittedName>
        <fullName evidence="2">Uncharacterized protein</fullName>
    </submittedName>
</protein>
<gene>
    <name evidence="2" type="ORF">SK128_003314</name>
</gene>
<name>A0AAN8X2W3_HALRR</name>
<evidence type="ECO:0000313" key="3">
    <source>
        <dbReference type="Proteomes" id="UP001381693"/>
    </source>
</evidence>
<dbReference type="Proteomes" id="UP001381693">
    <property type="component" value="Unassembled WGS sequence"/>
</dbReference>
<feature type="compositionally biased region" description="Basic and acidic residues" evidence="1">
    <location>
        <begin position="50"/>
        <end position="63"/>
    </location>
</feature>
<dbReference type="AlphaFoldDB" id="A0AAN8X2W3"/>
<organism evidence="2 3">
    <name type="scientific">Halocaridina rubra</name>
    <name type="common">Hawaiian red shrimp</name>
    <dbReference type="NCBI Taxonomy" id="373956"/>
    <lineage>
        <taxon>Eukaryota</taxon>
        <taxon>Metazoa</taxon>
        <taxon>Ecdysozoa</taxon>
        <taxon>Arthropoda</taxon>
        <taxon>Crustacea</taxon>
        <taxon>Multicrustacea</taxon>
        <taxon>Malacostraca</taxon>
        <taxon>Eumalacostraca</taxon>
        <taxon>Eucarida</taxon>
        <taxon>Decapoda</taxon>
        <taxon>Pleocyemata</taxon>
        <taxon>Caridea</taxon>
        <taxon>Atyoidea</taxon>
        <taxon>Atyidae</taxon>
        <taxon>Halocaridina</taxon>
    </lineage>
</organism>
<dbReference type="InterPro" id="IPR036236">
    <property type="entry name" value="Znf_C2H2_sf"/>
</dbReference>
<sequence length="151" mass="16871">MAENGGQPMFSEKERNKHKKQQLLNSSLGALLSGIGDVVRSSSSTQETKTTGDDKEREIKRAEVAGNSGLNTETSAMELEDWTETRQFDYEEDNEYLACEREKLDEKYGKGIIDVKYSGQGTLSYYCKLCSTTMNGKVPVECHCSGLKHLK</sequence>
<evidence type="ECO:0000313" key="2">
    <source>
        <dbReference type="EMBL" id="KAK7076965.1"/>
    </source>
</evidence>